<keyword evidence="2" id="KW-0805">Transcription regulation</keyword>
<dbReference type="SMART" id="SM00066">
    <property type="entry name" value="GAL4"/>
    <property type="match status" value="1"/>
</dbReference>
<evidence type="ECO:0000256" key="5">
    <source>
        <dbReference type="ARBA" id="ARBA00023242"/>
    </source>
</evidence>
<evidence type="ECO:0000313" key="8">
    <source>
        <dbReference type="Proteomes" id="UP000038010"/>
    </source>
</evidence>
<evidence type="ECO:0000256" key="2">
    <source>
        <dbReference type="ARBA" id="ARBA00023015"/>
    </source>
</evidence>
<dbReference type="SUPFAM" id="SSF57701">
    <property type="entry name" value="Zn2/Cys6 DNA-binding domain"/>
    <property type="match status" value="1"/>
</dbReference>
<dbReference type="GO" id="GO:0008270">
    <property type="term" value="F:zinc ion binding"/>
    <property type="evidence" value="ECO:0007669"/>
    <property type="project" value="InterPro"/>
</dbReference>
<dbReference type="Gene3D" id="4.10.240.10">
    <property type="entry name" value="Zn(2)-C6 fungal-type DNA-binding domain"/>
    <property type="match status" value="1"/>
</dbReference>
<dbReference type="InterPro" id="IPR036864">
    <property type="entry name" value="Zn2-C6_fun-type_DNA-bd_sf"/>
</dbReference>
<dbReference type="GO" id="GO:0000981">
    <property type="term" value="F:DNA-binding transcription factor activity, RNA polymerase II-specific"/>
    <property type="evidence" value="ECO:0007669"/>
    <property type="project" value="InterPro"/>
</dbReference>
<evidence type="ECO:0000256" key="4">
    <source>
        <dbReference type="ARBA" id="ARBA00023163"/>
    </source>
</evidence>
<dbReference type="PANTHER" id="PTHR47424">
    <property type="entry name" value="REGULATORY PROTEIN GAL4"/>
    <property type="match status" value="1"/>
</dbReference>
<dbReference type="EMBL" id="LFJN01000023">
    <property type="protein sequence ID" value="KPI37589.1"/>
    <property type="molecule type" value="Genomic_DNA"/>
</dbReference>
<dbReference type="GeneID" id="28735912"/>
<dbReference type="GO" id="GO:0005634">
    <property type="term" value="C:nucleus"/>
    <property type="evidence" value="ECO:0007669"/>
    <property type="project" value="TreeGrafter"/>
</dbReference>
<evidence type="ECO:0000256" key="1">
    <source>
        <dbReference type="ARBA" id="ARBA00022723"/>
    </source>
</evidence>
<evidence type="ECO:0000313" key="7">
    <source>
        <dbReference type="EMBL" id="KPI37589.1"/>
    </source>
</evidence>
<keyword evidence="5" id="KW-0539">Nucleus</keyword>
<name>A0A0N0NK99_9EURO</name>
<dbReference type="PROSITE" id="PS50048">
    <property type="entry name" value="ZN2_CY6_FUNGAL_2"/>
    <property type="match status" value="1"/>
</dbReference>
<protein>
    <recommendedName>
        <fullName evidence="6">Zn(2)-C6 fungal-type domain-containing protein</fullName>
    </recommendedName>
</protein>
<dbReference type="Pfam" id="PF04082">
    <property type="entry name" value="Fungal_trans"/>
    <property type="match status" value="1"/>
</dbReference>
<dbReference type="InterPro" id="IPR001138">
    <property type="entry name" value="Zn2Cys6_DnaBD"/>
</dbReference>
<keyword evidence="3" id="KW-0238">DNA-binding</keyword>
<evidence type="ECO:0000256" key="3">
    <source>
        <dbReference type="ARBA" id="ARBA00023125"/>
    </source>
</evidence>
<dbReference type="InterPro" id="IPR051127">
    <property type="entry name" value="Fungal_SecMet_Regulators"/>
</dbReference>
<dbReference type="RefSeq" id="XP_017997552.1">
    <property type="nucleotide sequence ID" value="XM_018144032.1"/>
</dbReference>
<dbReference type="VEuPathDB" id="FungiDB:AB675_3935"/>
<dbReference type="InterPro" id="IPR007219">
    <property type="entry name" value="XnlR_reg_dom"/>
</dbReference>
<dbReference type="GO" id="GO:0006351">
    <property type="term" value="P:DNA-templated transcription"/>
    <property type="evidence" value="ECO:0007669"/>
    <property type="project" value="InterPro"/>
</dbReference>
<dbReference type="GO" id="GO:0000978">
    <property type="term" value="F:RNA polymerase II cis-regulatory region sequence-specific DNA binding"/>
    <property type="evidence" value="ECO:0007669"/>
    <property type="project" value="TreeGrafter"/>
</dbReference>
<keyword evidence="8" id="KW-1185">Reference proteome</keyword>
<proteinExistence type="predicted"/>
<organism evidence="7 8">
    <name type="scientific">Cyphellophora attinorum</name>
    <dbReference type="NCBI Taxonomy" id="1664694"/>
    <lineage>
        <taxon>Eukaryota</taxon>
        <taxon>Fungi</taxon>
        <taxon>Dikarya</taxon>
        <taxon>Ascomycota</taxon>
        <taxon>Pezizomycotina</taxon>
        <taxon>Eurotiomycetes</taxon>
        <taxon>Chaetothyriomycetidae</taxon>
        <taxon>Chaetothyriales</taxon>
        <taxon>Cyphellophoraceae</taxon>
        <taxon>Cyphellophora</taxon>
    </lineage>
</organism>
<comment type="caution">
    <text evidence="7">The sequence shown here is derived from an EMBL/GenBank/DDBJ whole genome shotgun (WGS) entry which is preliminary data.</text>
</comment>
<dbReference type="GO" id="GO:0000435">
    <property type="term" value="P:positive regulation of transcription from RNA polymerase II promoter by galactose"/>
    <property type="evidence" value="ECO:0007669"/>
    <property type="project" value="TreeGrafter"/>
</dbReference>
<feature type="domain" description="Zn(2)-C6 fungal-type" evidence="6">
    <location>
        <begin position="25"/>
        <end position="58"/>
    </location>
</feature>
<evidence type="ECO:0000259" key="6">
    <source>
        <dbReference type="PROSITE" id="PS50048"/>
    </source>
</evidence>
<dbReference type="Pfam" id="PF00172">
    <property type="entry name" value="Zn_clus"/>
    <property type="match status" value="1"/>
</dbReference>
<dbReference type="SMART" id="SM00906">
    <property type="entry name" value="Fungal_trans"/>
    <property type="match status" value="1"/>
</dbReference>
<reference evidence="7 8" key="1">
    <citation type="submission" date="2015-06" db="EMBL/GenBank/DDBJ databases">
        <title>Draft genome of the ant-associated black yeast Phialophora attae CBS 131958.</title>
        <authorList>
            <person name="Moreno L.F."/>
            <person name="Stielow B.J."/>
            <person name="de Hoog S."/>
            <person name="Vicente V.A."/>
            <person name="Weiss V.A."/>
            <person name="de Vries M."/>
            <person name="Cruz L.M."/>
            <person name="Souza E.M."/>
        </authorList>
    </citation>
    <scope>NUCLEOTIDE SEQUENCE [LARGE SCALE GENOMIC DNA]</scope>
    <source>
        <strain evidence="7 8">CBS 131958</strain>
    </source>
</reference>
<dbReference type="CDD" id="cd12148">
    <property type="entry name" value="fungal_TF_MHR"/>
    <property type="match status" value="1"/>
</dbReference>
<dbReference type="Proteomes" id="UP000038010">
    <property type="component" value="Unassembled WGS sequence"/>
</dbReference>
<dbReference type="AlphaFoldDB" id="A0A0N0NK99"/>
<dbReference type="STRING" id="1664694.A0A0N0NK99"/>
<dbReference type="PANTHER" id="PTHR47424:SF3">
    <property type="entry name" value="REGULATORY PROTEIN GAL4"/>
    <property type="match status" value="1"/>
</dbReference>
<gene>
    <name evidence="7" type="ORF">AB675_3935</name>
</gene>
<sequence>MFGLTVPAQQAEQRYRPKRRKIQIACELCRLRKSKCDGGRPKCGACVKRRDAATECVYYELSAVSSSPKNGHRSEEPIAQVHLSDQFQSDATTNIPLLYGTAGDTVHGQMATINDHADDHGDDNDWMLQAGLLASSNSASFFKTVFGRVRSGASTQQGPSPLHADATAATASPGLVDAVGLPAPIYRLPSRSVTDALLKDFFKNAFIVWLDRLSFMDWYNTLGHARRQVRDPVKEQINHAVINIMFALEQQNRQTGDVQANRSQAQAYGKTAETLLQLQVSEVNREDLLWALLLLIQWYQSTNQAFRCRQTVSLCISIAKNLRLDDSDHISTMLTQRGRETSLRLWHACVLMDRITSMVTNRPLQIPQSTAYLVPFFRDIDDEDLDNTAYVDRDGADLGQHTFFLSFCRLHQILGDIHDYHIRCRDQRNGRLDVGVLMDTEMDLEAFKGSLPAILKVDSNAESMIGPQLHLSTRFWYIKVLLFRPCFLEASVSNDQTRHSAIAMGRFSRALYRQGQIECVNAARDLIGLLASKISITALQSLEAKEKIMPQWWHTVTYVYTASTVIIAALSFPALISHFGRKPLQNDLSSAFSVLADYREQTHLAERCQTALEALARQYDKSQKNDINADFADPGTVMFSVAIPPVDSLDWLLDESFFSFMDQVT</sequence>
<dbReference type="OrthoDB" id="424974at2759"/>
<keyword evidence="1" id="KW-0479">Metal-binding</keyword>
<dbReference type="CDD" id="cd00067">
    <property type="entry name" value="GAL4"/>
    <property type="match status" value="1"/>
</dbReference>
<keyword evidence="4" id="KW-0804">Transcription</keyword>
<accession>A0A0N0NK99</accession>